<dbReference type="PANTHER" id="PTHR22939:SF129">
    <property type="entry name" value="SERINE PROTEASE HTRA2, MITOCHONDRIAL"/>
    <property type="match status" value="1"/>
</dbReference>
<dbReference type="Proteomes" id="UP000507470">
    <property type="component" value="Unassembled WGS sequence"/>
</dbReference>
<comment type="similarity">
    <text evidence="1">Belongs to the peptidase S1C family.</text>
</comment>
<dbReference type="GO" id="GO:0006508">
    <property type="term" value="P:proteolysis"/>
    <property type="evidence" value="ECO:0007669"/>
    <property type="project" value="UniProtKB-KW"/>
</dbReference>
<accession>A0A6J8AA50</accession>
<dbReference type="EC" id="3.4.21.108" evidence="5"/>
<dbReference type="PROSITE" id="PS50106">
    <property type="entry name" value="PDZ"/>
    <property type="match status" value="1"/>
</dbReference>
<dbReference type="GO" id="GO:0043065">
    <property type="term" value="P:positive regulation of apoptotic process"/>
    <property type="evidence" value="ECO:0007669"/>
    <property type="project" value="TreeGrafter"/>
</dbReference>
<gene>
    <name evidence="5" type="ORF">MCOR_5026</name>
</gene>
<dbReference type="SUPFAM" id="SSF50156">
    <property type="entry name" value="PDZ domain-like"/>
    <property type="match status" value="1"/>
</dbReference>
<dbReference type="InterPro" id="IPR041489">
    <property type="entry name" value="PDZ_6"/>
</dbReference>
<dbReference type="SMART" id="SM00228">
    <property type="entry name" value="PDZ"/>
    <property type="match status" value="1"/>
</dbReference>
<dbReference type="PRINTS" id="PR00834">
    <property type="entry name" value="PROTEASES2C"/>
</dbReference>
<dbReference type="SUPFAM" id="SSF50494">
    <property type="entry name" value="Trypsin-like serine proteases"/>
    <property type="match status" value="1"/>
</dbReference>
<evidence type="ECO:0000259" key="4">
    <source>
        <dbReference type="PROSITE" id="PS50106"/>
    </source>
</evidence>
<feature type="domain" description="PDZ" evidence="4">
    <location>
        <begin position="380"/>
        <end position="435"/>
    </location>
</feature>
<dbReference type="AlphaFoldDB" id="A0A6J8AA50"/>
<keyword evidence="3 5" id="KW-0378">Hydrolase</keyword>
<dbReference type="PANTHER" id="PTHR22939">
    <property type="entry name" value="SERINE PROTEASE FAMILY S1C HTRA-RELATED"/>
    <property type="match status" value="1"/>
</dbReference>
<organism evidence="5 6">
    <name type="scientific">Mytilus coruscus</name>
    <name type="common">Sea mussel</name>
    <dbReference type="NCBI Taxonomy" id="42192"/>
    <lineage>
        <taxon>Eukaryota</taxon>
        <taxon>Metazoa</taxon>
        <taxon>Spiralia</taxon>
        <taxon>Lophotrochozoa</taxon>
        <taxon>Mollusca</taxon>
        <taxon>Bivalvia</taxon>
        <taxon>Autobranchia</taxon>
        <taxon>Pteriomorphia</taxon>
        <taxon>Mytilida</taxon>
        <taxon>Mytiloidea</taxon>
        <taxon>Mytilidae</taxon>
        <taxon>Mytilinae</taxon>
        <taxon>Mytilus</taxon>
    </lineage>
</organism>
<dbReference type="OrthoDB" id="4217619at2759"/>
<sequence length="448" mass="49494">MSNFRVFSTRCVTFLRNTCNISSSTTFRRFLSQKSYTYHNQESQSRLTKLLTQICGGCIACGLSMYCLKDRKFITNKFIVNALEPSDDNIPRMPYSFLADIVEMAQPAVVYIEVKIRNPYGHGVVKSHGSGFIVRDDGLVLTNAHVISRQSVVDVKLQDGRVVKGQVQAVDSVTDLATVKISEKNLPVLKLGKSSASRPGEFVLAMGSPLTLNNSVTHGIISTVNRGSRELGMEVRDMEYIQTDAVITVCMYDMEYIQTDAVITVCMYDMEYIQTDAVITKGNSGGPLVNMKGEAIGINTLNVMAGISFAIPSDRAAEFLRKAEELEKRAAKKGWFGMGSKAVTTKQNRYIGITMFTLSPEFLSDLQSRAPNFPQHITSGVLVPTVIHGSPAHRAGIQPGDVIVKINDKDIKSSAEVYKILETSDTLIVQVYRQNQKFQLTITPDTID</sequence>
<evidence type="ECO:0000256" key="3">
    <source>
        <dbReference type="ARBA" id="ARBA00022801"/>
    </source>
</evidence>
<evidence type="ECO:0000313" key="6">
    <source>
        <dbReference type="Proteomes" id="UP000507470"/>
    </source>
</evidence>
<keyword evidence="2" id="KW-0645">Protease</keyword>
<evidence type="ECO:0000256" key="2">
    <source>
        <dbReference type="ARBA" id="ARBA00022670"/>
    </source>
</evidence>
<keyword evidence="6" id="KW-1185">Reference proteome</keyword>
<dbReference type="InterPro" id="IPR036034">
    <property type="entry name" value="PDZ_sf"/>
</dbReference>
<dbReference type="InterPro" id="IPR009003">
    <property type="entry name" value="Peptidase_S1_PA"/>
</dbReference>
<evidence type="ECO:0000313" key="5">
    <source>
        <dbReference type="EMBL" id="CAC5363701.1"/>
    </source>
</evidence>
<dbReference type="GO" id="GO:0012501">
    <property type="term" value="P:programmed cell death"/>
    <property type="evidence" value="ECO:0007669"/>
    <property type="project" value="TreeGrafter"/>
</dbReference>
<reference evidence="5 6" key="1">
    <citation type="submission" date="2020-06" db="EMBL/GenBank/DDBJ databases">
        <authorList>
            <person name="Li R."/>
            <person name="Bekaert M."/>
        </authorList>
    </citation>
    <scope>NUCLEOTIDE SEQUENCE [LARGE SCALE GENOMIC DNA]</scope>
    <source>
        <strain evidence="6">wild</strain>
    </source>
</reference>
<dbReference type="InterPro" id="IPR001478">
    <property type="entry name" value="PDZ"/>
</dbReference>
<dbReference type="EMBL" id="CACVKT020000905">
    <property type="protein sequence ID" value="CAC5363701.1"/>
    <property type="molecule type" value="Genomic_DNA"/>
</dbReference>
<dbReference type="Pfam" id="PF13365">
    <property type="entry name" value="Trypsin_2"/>
    <property type="match status" value="1"/>
</dbReference>
<proteinExistence type="inferred from homology"/>
<name>A0A6J8AA50_MYTCO</name>
<dbReference type="InterPro" id="IPR001940">
    <property type="entry name" value="Peptidase_S1C"/>
</dbReference>
<dbReference type="Pfam" id="PF17820">
    <property type="entry name" value="PDZ_6"/>
    <property type="match status" value="1"/>
</dbReference>
<dbReference type="GO" id="GO:0004252">
    <property type="term" value="F:serine-type endopeptidase activity"/>
    <property type="evidence" value="ECO:0007669"/>
    <property type="project" value="InterPro"/>
</dbReference>
<protein>
    <submittedName>
        <fullName evidence="5">HTRA2</fullName>
        <ecNumber evidence="5">3.4.21.108</ecNumber>
    </submittedName>
</protein>
<dbReference type="Gene3D" id="2.40.10.120">
    <property type="match status" value="2"/>
</dbReference>
<evidence type="ECO:0000256" key="1">
    <source>
        <dbReference type="ARBA" id="ARBA00010541"/>
    </source>
</evidence>
<dbReference type="Gene3D" id="2.30.42.10">
    <property type="match status" value="1"/>
</dbReference>